<proteinExistence type="predicted"/>
<dbReference type="Gene3D" id="3.40.50.720">
    <property type="entry name" value="NAD(P)-binding Rossmann-like Domain"/>
    <property type="match status" value="1"/>
</dbReference>
<evidence type="ECO:0000259" key="1">
    <source>
        <dbReference type="Pfam" id="PF10728"/>
    </source>
</evidence>
<dbReference type="Proteomes" id="UP001206312">
    <property type="component" value="Unassembled WGS sequence"/>
</dbReference>
<sequence>MLRVVLIGNGNVAFHLHKALLNSPLVSLEYLAARRPSGFEGFDPHIPRGDLAHPLPEADFYLLAVSDQAVAGVSRMLAPYKGMVCHTSGALGVEALSGVGRKGVLYPLQTFSRERDIDFSRIPLCIETENPSDARFLKRLAGALSHHVAEVDSNRRRRLHLAAVFLNNFSNHMVFLAEALCQKEGLPNALLKPLLKETFEKLEAMPAYDAQTGPARRGDLKSMEAHLSLLADPLTREVYSLISKSIQRTYDQKL</sequence>
<dbReference type="Gene3D" id="1.10.1040.20">
    <property type="entry name" value="ProC-like, C-terminal domain"/>
    <property type="match status" value="1"/>
</dbReference>
<comment type="caution">
    <text evidence="2">The sequence shown here is derived from an EMBL/GenBank/DDBJ whole genome shotgun (WGS) entry which is preliminary data.</text>
</comment>
<name>A0ABT1AW18_9FLAO</name>
<dbReference type="PANTHER" id="PTHR40459:SF1">
    <property type="entry name" value="CONSERVED HYPOTHETICAL ALANINE AND LEUCINE RICH PROTEIN"/>
    <property type="match status" value="1"/>
</dbReference>
<keyword evidence="3" id="KW-1185">Reference proteome</keyword>
<dbReference type="InterPro" id="IPR008927">
    <property type="entry name" value="6-PGluconate_DH-like_C_sf"/>
</dbReference>
<feature type="domain" description="DUF2520" evidence="1">
    <location>
        <begin position="122"/>
        <end position="246"/>
    </location>
</feature>
<organism evidence="2 3">
    <name type="scientific">Robiginitalea marina</name>
    <dbReference type="NCBI Taxonomy" id="2954105"/>
    <lineage>
        <taxon>Bacteria</taxon>
        <taxon>Pseudomonadati</taxon>
        <taxon>Bacteroidota</taxon>
        <taxon>Flavobacteriia</taxon>
        <taxon>Flavobacteriales</taxon>
        <taxon>Flavobacteriaceae</taxon>
        <taxon>Robiginitalea</taxon>
    </lineage>
</organism>
<dbReference type="PANTHER" id="PTHR40459">
    <property type="entry name" value="CONSERVED HYPOTHETICAL ALANINE AND LEUCINE RICH PROTEIN"/>
    <property type="match status" value="1"/>
</dbReference>
<accession>A0ABT1AW18</accession>
<dbReference type="Pfam" id="PF10728">
    <property type="entry name" value="DUF2520"/>
    <property type="match status" value="1"/>
</dbReference>
<gene>
    <name evidence="2" type="ORF">NG653_00875</name>
</gene>
<dbReference type="SUPFAM" id="SSF51735">
    <property type="entry name" value="NAD(P)-binding Rossmann-fold domains"/>
    <property type="match status" value="1"/>
</dbReference>
<evidence type="ECO:0000313" key="3">
    <source>
        <dbReference type="Proteomes" id="UP001206312"/>
    </source>
</evidence>
<reference evidence="2 3" key="1">
    <citation type="submission" date="2022-06" db="EMBL/GenBank/DDBJ databases">
        <authorList>
            <person name="Xuan X."/>
        </authorList>
    </citation>
    <scope>NUCLEOTIDE SEQUENCE [LARGE SCALE GENOMIC DNA]</scope>
    <source>
        <strain evidence="2 3">2V75</strain>
    </source>
</reference>
<dbReference type="SUPFAM" id="SSF48179">
    <property type="entry name" value="6-phosphogluconate dehydrogenase C-terminal domain-like"/>
    <property type="match status" value="1"/>
</dbReference>
<protein>
    <submittedName>
        <fullName evidence="2">DUF2520 domain-containing protein</fullName>
    </submittedName>
</protein>
<dbReference type="InterPro" id="IPR036291">
    <property type="entry name" value="NAD(P)-bd_dom_sf"/>
</dbReference>
<dbReference type="RefSeq" id="WP_252739766.1">
    <property type="nucleotide sequence ID" value="NZ_JAMXIB010000001.1"/>
</dbReference>
<dbReference type="EMBL" id="JAMXIB010000001">
    <property type="protein sequence ID" value="MCO5723388.1"/>
    <property type="molecule type" value="Genomic_DNA"/>
</dbReference>
<dbReference type="InterPro" id="IPR018931">
    <property type="entry name" value="DUF2520"/>
</dbReference>
<evidence type="ECO:0000313" key="2">
    <source>
        <dbReference type="EMBL" id="MCO5723388.1"/>
    </source>
</evidence>
<dbReference type="InterPro" id="IPR037108">
    <property type="entry name" value="TM1727-like_C_sf"/>
</dbReference>